<accession>A0AAY5F315</accession>
<dbReference type="GeneTree" id="ENSGT00940000181612"/>
<dbReference type="GO" id="GO:0008083">
    <property type="term" value="F:growth factor activity"/>
    <property type="evidence" value="ECO:0007669"/>
    <property type="project" value="InterPro"/>
</dbReference>
<dbReference type="Proteomes" id="UP000314983">
    <property type="component" value="Chromosome 10"/>
</dbReference>
<evidence type="ECO:0000313" key="6">
    <source>
        <dbReference type="Proteomes" id="UP000314983"/>
    </source>
</evidence>
<dbReference type="Pfam" id="PF00167">
    <property type="entry name" value="FGF"/>
    <property type="match status" value="1"/>
</dbReference>
<dbReference type="PANTHER" id="PTHR11486">
    <property type="entry name" value="FIBROBLAST GROWTH FACTOR"/>
    <property type="match status" value="1"/>
</dbReference>
<organism evidence="5 6">
    <name type="scientific">Electrophorus electricus</name>
    <name type="common">Electric eel</name>
    <name type="synonym">Gymnotus electricus</name>
    <dbReference type="NCBI Taxonomy" id="8005"/>
    <lineage>
        <taxon>Eukaryota</taxon>
        <taxon>Metazoa</taxon>
        <taxon>Chordata</taxon>
        <taxon>Craniata</taxon>
        <taxon>Vertebrata</taxon>
        <taxon>Euteleostomi</taxon>
        <taxon>Actinopterygii</taxon>
        <taxon>Neopterygii</taxon>
        <taxon>Teleostei</taxon>
        <taxon>Ostariophysi</taxon>
        <taxon>Gymnotiformes</taxon>
        <taxon>Gymnotoidei</taxon>
        <taxon>Gymnotidae</taxon>
        <taxon>Electrophorus</taxon>
    </lineage>
</organism>
<dbReference type="InterPro" id="IPR008996">
    <property type="entry name" value="IL1/FGF"/>
</dbReference>
<keyword evidence="6" id="KW-1185">Reference proteome</keyword>
<evidence type="ECO:0000256" key="1">
    <source>
        <dbReference type="ARBA" id="ARBA00004613"/>
    </source>
</evidence>
<evidence type="ECO:0000256" key="3">
    <source>
        <dbReference type="ARBA" id="ARBA00022525"/>
    </source>
</evidence>
<sequence>MTRCGRDHLYTGTFGIFTALATFTHIYKFLLILKHFLCLLLMMCFCVEFKHRGLFLEMFPNGTITGTPRQTGHTVIELKAVKSGETAIWGVMSSRYLCIDASGQLVYLDADCSFIEQLESDGYTHFLSTYHKLPVSLNFKAEEQDNAEHFQTEEDLDSDDPLRLRQSVQNHRSPLFHMDQ</sequence>
<dbReference type="SMART" id="SM00442">
    <property type="entry name" value="FGF"/>
    <property type="match status" value="1"/>
</dbReference>
<name>A0AAY5F315_ELEEL</name>
<evidence type="ECO:0000256" key="4">
    <source>
        <dbReference type="SAM" id="Phobius"/>
    </source>
</evidence>
<dbReference type="SUPFAM" id="SSF50353">
    <property type="entry name" value="Cytokine"/>
    <property type="match status" value="1"/>
</dbReference>
<proteinExistence type="inferred from homology"/>
<protein>
    <recommendedName>
        <fullName evidence="7">FGF</fullName>
    </recommendedName>
</protein>
<comment type="subcellular location">
    <subcellularLocation>
        <location evidence="1">Secreted</location>
    </subcellularLocation>
</comment>
<dbReference type="Ensembl" id="ENSEEET00000065049.1">
    <property type="protein sequence ID" value="ENSEEEP00000063340.1"/>
    <property type="gene ID" value="ENSEEEG00000029015.1"/>
</dbReference>
<dbReference type="AlphaFoldDB" id="A0AAY5F315"/>
<keyword evidence="3" id="KW-0964">Secreted</keyword>
<reference evidence="5" key="3">
    <citation type="submission" date="2025-09" db="UniProtKB">
        <authorList>
            <consortium name="Ensembl"/>
        </authorList>
    </citation>
    <scope>IDENTIFICATION</scope>
</reference>
<evidence type="ECO:0008006" key="7">
    <source>
        <dbReference type="Google" id="ProtNLM"/>
    </source>
</evidence>
<keyword evidence="4" id="KW-0812">Transmembrane</keyword>
<keyword evidence="4" id="KW-1133">Transmembrane helix</keyword>
<reference evidence="5 6" key="1">
    <citation type="submission" date="2020-05" db="EMBL/GenBank/DDBJ databases">
        <title>Electrophorus electricus (electric eel) genome, fEleEle1, primary haplotype.</title>
        <authorList>
            <person name="Myers G."/>
            <person name="Meyer A."/>
            <person name="Fedrigo O."/>
            <person name="Formenti G."/>
            <person name="Rhie A."/>
            <person name="Tracey A."/>
            <person name="Sims Y."/>
            <person name="Jarvis E.D."/>
        </authorList>
    </citation>
    <scope>NUCLEOTIDE SEQUENCE [LARGE SCALE GENOMIC DNA]</scope>
</reference>
<dbReference type="Gene3D" id="2.80.10.50">
    <property type="match status" value="1"/>
</dbReference>
<keyword evidence="4" id="KW-0472">Membrane</keyword>
<dbReference type="GO" id="GO:0005576">
    <property type="term" value="C:extracellular region"/>
    <property type="evidence" value="ECO:0007669"/>
    <property type="project" value="UniProtKB-SubCell"/>
</dbReference>
<comment type="similarity">
    <text evidence="2">Belongs to the heparin-binding growth factors family.</text>
</comment>
<evidence type="ECO:0000313" key="5">
    <source>
        <dbReference type="Ensembl" id="ENSEEEP00000063340.1"/>
    </source>
</evidence>
<evidence type="ECO:0000256" key="2">
    <source>
        <dbReference type="ARBA" id="ARBA00007936"/>
    </source>
</evidence>
<reference evidence="5" key="2">
    <citation type="submission" date="2025-08" db="UniProtKB">
        <authorList>
            <consortium name="Ensembl"/>
        </authorList>
    </citation>
    <scope>IDENTIFICATION</scope>
</reference>
<dbReference type="InterPro" id="IPR002209">
    <property type="entry name" value="Fibroblast_GF_fam"/>
</dbReference>
<feature type="transmembrane region" description="Helical" evidence="4">
    <location>
        <begin position="9"/>
        <end position="26"/>
    </location>
</feature>